<accession>A0ABT1YXV4</accession>
<sequence length="154" mass="16140">MFQRSLAATAIALPALMMSLPATAQEMVSKVSPHSVSGTIDRLQEAVETAGATVFARVDHAEGASSVDMDLRPTELLIFGNPKLGTPVMQADQLAGLDLPLRALAYADAEGVVHLVYAHPMSLADRYDVNADNAPLDQIAGALDKLTSAAVAED</sequence>
<dbReference type="PANTHER" id="PTHR38342:SF2">
    <property type="entry name" value="INNER MEMBRANE OR EXPORTED"/>
    <property type="match status" value="1"/>
</dbReference>
<dbReference type="Gene3D" id="3.30.310.70">
    <property type="entry name" value="TT1751-like domain"/>
    <property type="match status" value="1"/>
</dbReference>
<feature type="signal peptide" evidence="1">
    <location>
        <begin position="1"/>
        <end position="24"/>
    </location>
</feature>
<feature type="chain" id="PRO_5045605823" evidence="1">
    <location>
        <begin position="25"/>
        <end position="154"/>
    </location>
</feature>
<dbReference type="SUPFAM" id="SSF103247">
    <property type="entry name" value="TT1751-like"/>
    <property type="match status" value="1"/>
</dbReference>
<dbReference type="CDD" id="cd14797">
    <property type="entry name" value="DUF302"/>
    <property type="match status" value="1"/>
</dbReference>
<dbReference type="InterPro" id="IPR005180">
    <property type="entry name" value="DUF302"/>
</dbReference>
<reference evidence="3" key="1">
    <citation type="submission" date="2022-07" db="EMBL/GenBank/DDBJ databases">
        <title>Pseudosulfitobacter sp. strain AP-MA-4, whole genome sequence.</title>
        <authorList>
            <person name="Jiang Y."/>
        </authorList>
    </citation>
    <scope>NUCLEOTIDE SEQUENCE</scope>
    <source>
        <strain evidence="3">AP-MA-4</strain>
    </source>
</reference>
<dbReference type="RefSeq" id="WP_258293397.1">
    <property type="nucleotide sequence ID" value="NZ_JANKJG010000002.1"/>
</dbReference>
<protein>
    <submittedName>
        <fullName evidence="3">DUF302 domain-containing protein</fullName>
    </submittedName>
</protein>
<name>A0ABT1YXV4_9RHOB</name>
<dbReference type="Pfam" id="PF03625">
    <property type="entry name" value="DUF302"/>
    <property type="match status" value="1"/>
</dbReference>
<evidence type="ECO:0000313" key="3">
    <source>
        <dbReference type="EMBL" id="MCR8825722.1"/>
    </source>
</evidence>
<dbReference type="EMBL" id="JANKJG010000002">
    <property type="protein sequence ID" value="MCR8825722.1"/>
    <property type="molecule type" value="Genomic_DNA"/>
</dbReference>
<keyword evidence="1" id="KW-0732">Signal</keyword>
<organism evidence="3 4">
    <name type="scientific">Pseudosulfitobacter koreensis</name>
    <dbReference type="NCBI Taxonomy" id="2968472"/>
    <lineage>
        <taxon>Bacteria</taxon>
        <taxon>Pseudomonadati</taxon>
        <taxon>Pseudomonadota</taxon>
        <taxon>Alphaproteobacteria</taxon>
        <taxon>Rhodobacterales</taxon>
        <taxon>Roseobacteraceae</taxon>
        <taxon>Pseudosulfitobacter</taxon>
    </lineage>
</organism>
<gene>
    <name evidence="3" type="ORF">NTA49_04160</name>
</gene>
<proteinExistence type="predicted"/>
<evidence type="ECO:0000256" key="1">
    <source>
        <dbReference type="SAM" id="SignalP"/>
    </source>
</evidence>
<dbReference type="PANTHER" id="PTHR38342">
    <property type="entry name" value="SLR5037 PROTEIN"/>
    <property type="match status" value="1"/>
</dbReference>
<feature type="domain" description="DUF302" evidence="2">
    <location>
        <begin position="58"/>
        <end position="120"/>
    </location>
</feature>
<dbReference type="InterPro" id="IPR035923">
    <property type="entry name" value="TT1751-like_sf"/>
</dbReference>
<evidence type="ECO:0000259" key="2">
    <source>
        <dbReference type="Pfam" id="PF03625"/>
    </source>
</evidence>
<comment type="caution">
    <text evidence="3">The sequence shown here is derived from an EMBL/GenBank/DDBJ whole genome shotgun (WGS) entry which is preliminary data.</text>
</comment>
<keyword evidence="4" id="KW-1185">Reference proteome</keyword>
<evidence type="ECO:0000313" key="4">
    <source>
        <dbReference type="Proteomes" id="UP001165396"/>
    </source>
</evidence>
<dbReference type="Proteomes" id="UP001165396">
    <property type="component" value="Unassembled WGS sequence"/>
</dbReference>